<evidence type="ECO:0000256" key="2">
    <source>
        <dbReference type="ARBA" id="ARBA00022679"/>
    </source>
</evidence>
<reference evidence="5 6" key="1">
    <citation type="submission" date="2018-11" db="EMBL/GenBank/DDBJ databases">
        <title>Proposal to divide the Flavobacteriaceae and reorganize its genera based on Amino Acid Identity values calculated from whole genome sequences.</title>
        <authorList>
            <person name="Nicholson A.C."/>
            <person name="Gulvik C.A."/>
            <person name="Whitney A.M."/>
            <person name="Humrighouse B.W."/>
            <person name="Bell M."/>
            <person name="Holmes B."/>
            <person name="Steigerwalt A.G."/>
            <person name="Villarma A."/>
            <person name="Sheth M."/>
            <person name="Batra D."/>
            <person name="Pryor J."/>
            <person name="Bernardet J.-F."/>
            <person name="Hugo C."/>
            <person name="Kampfer P."/>
            <person name="Newman J."/>
            <person name="McQuiston J.R."/>
        </authorList>
    </citation>
    <scope>NUCLEOTIDE SEQUENCE [LARGE SCALE GENOMIC DNA]</scope>
    <source>
        <strain evidence="5 6">G0041</strain>
    </source>
</reference>
<dbReference type="SUPFAM" id="SSF53335">
    <property type="entry name" value="S-adenosyl-L-methionine-dependent methyltransferases"/>
    <property type="match status" value="1"/>
</dbReference>
<keyword evidence="2" id="KW-0808">Transferase</keyword>
<dbReference type="InterPro" id="IPR001091">
    <property type="entry name" value="RM_Methyltransferase"/>
</dbReference>
<evidence type="ECO:0000256" key="1">
    <source>
        <dbReference type="ARBA" id="ARBA00022603"/>
    </source>
</evidence>
<dbReference type="AlphaFoldDB" id="A0AAD0YRV3"/>
<keyword evidence="1" id="KW-0489">Methyltransferase</keyword>
<dbReference type="REBASE" id="282416">
    <property type="entry name" value="M.Cna41ORF21680P"/>
</dbReference>
<proteinExistence type="inferred from homology"/>
<accession>A0AAD0YRV3</accession>
<dbReference type="GO" id="GO:0003677">
    <property type="term" value="F:DNA binding"/>
    <property type="evidence" value="ECO:0007669"/>
    <property type="project" value="InterPro"/>
</dbReference>
<comment type="similarity">
    <text evidence="3">Belongs to the N(4)/N(6)-methyltransferase family.</text>
</comment>
<dbReference type="Gene3D" id="3.40.50.150">
    <property type="entry name" value="Vaccinia Virus protein VP39"/>
    <property type="match status" value="1"/>
</dbReference>
<evidence type="ECO:0000256" key="3">
    <source>
        <dbReference type="RuleBase" id="RU362026"/>
    </source>
</evidence>
<dbReference type="KEGG" id="cnk:EG343_21680"/>
<feature type="domain" description="DNA methylase N-4/N-6" evidence="4">
    <location>
        <begin position="91"/>
        <end position="173"/>
    </location>
</feature>
<dbReference type="PRINTS" id="PR00508">
    <property type="entry name" value="S21N4MTFRASE"/>
</dbReference>
<evidence type="ECO:0000313" key="5">
    <source>
        <dbReference type="EMBL" id="AZA93023.1"/>
    </source>
</evidence>
<dbReference type="GO" id="GO:0032259">
    <property type="term" value="P:methylation"/>
    <property type="evidence" value="ECO:0007669"/>
    <property type="project" value="UniProtKB-KW"/>
</dbReference>
<organism evidence="5 6">
    <name type="scientific">Chryseobacterium nakagawai</name>
    <dbReference type="NCBI Taxonomy" id="1241982"/>
    <lineage>
        <taxon>Bacteria</taxon>
        <taxon>Pseudomonadati</taxon>
        <taxon>Bacteroidota</taxon>
        <taxon>Flavobacteriia</taxon>
        <taxon>Flavobacteriales</taxon>
        <taxon>Weeksellaceae</taxon>
        <taxon>Chryseobacterium group</taxon>
        <taxon>Chryseobacterium</taxon>
    </lineage>
</organism>
<dbReference type="Pfam" id="PF01555">
    <property type="entry name" value="N6_N4_Mtase"/>
    <property type="match status" value="1"/>
</dbReference>
<name>A0AAD0YRV3_CHRNA</name>
<dbReference type="InterPro" id="IPR029063">
    <property type="entry name" value="SAM-dependent_MTases_sf"/>
</dbReference>
<dbReference type="InterPro" id="IPR002941">
    <property type="entry name" value="DNA_methylase_N4/N6"/>
</dbReference>
<evidence type="ECO:0000313" key="6">
    <source>
        <dbReference type="Proteomes" id="UP000278288"/>
    </source>
</evidence>
<dbReference type="GO" id="GO:0008170">
    <property type="term" value="F:N-methyltransferase activity"/>
    <property type="evidence" value="ECO:0007669"/>
    <property type="project" value="InterPro"/>
</dbReference>
<dbReference type="EMBL" id="CP033923">
    <property type="protein sequence ID" value="AZA93023.1"/>
    <property type="molecule type" value="Genomic_DNA"/>
</dbReference>
<dbReference type="Proteomes" id="UP000278288">
    <property type="component" value="Chromosome"/>
</dbReference>
<protein>
    <recommendedName>
        <fullName evidence="3">Methyltransferase</fullName>
        <ecNumber evidence="3">2.1.1.-</ecNumber>
    </recommendedName>
</protein>
<sequence>MQYGGTSTAQKIKKGRLNQGSGKLKNRVLNQSNCDWDNAIPGEEYFKELFRVSKNQIIWGGNYFDLRPTRGIVFWDKLQPWDNFSQFELAWTSFDKPAAKIALSNTGGSNSAKKIHPTQKPSELYQWLLVKYAKAGDKILDTHLGSGSIALACFDYGFELTACELDECFFNSAIERIKNHISFNQSLFTPEQLKLSL</sequence>
<gene>
    <name evidence="5" type="ORF">EG343_21680</name>
</gene>
<evidence type="ECO:0000259" key="4">
    <source>
        <dbReference type="Pfam" id="PF01555"/>
    </source>
</evidence>
<keyword evidence="6" id="KW-1185">Reference proteome</keyword>
<dbReference type="EC" id="2.1.1.-" evidence="3"/>